<keyword evidence="1 3" id="KW-0547">Nucleotide-binding</keyword>
<sequence length="556" mass="61546">MIDNLTVKNMSLEHQPYTRLDSAFARFLSQRSRLEDSQRPAFEKLLIRLSYEQNQGHNCIAISAAEQALVAASGLADDEGGRPLVVEQNRLYLQRYWQYEQRLAGQLKAMMANATPAPERLDSLLARYFPPLSDAIDWQREAAKVVVKQPFSIITGGPGTGKTTTVVKILAVLQELAAQPLLIALAAPTGKAAMRLQESIGSRKADLPCSEAIKNQIPETVTTLHRLLGARPPSPYFRHHAQQPLIYDLVVVDEASMVDLALMSKLVDALKPSARLILLGDKDQLASVESGAVLADMTHSLPEQTLELQTSHRFGGVIKRLADAVNQQEAEQAWQVLQQGDPACLLLSEDPISYAAAQYRTYLQLLHSGADFPTLYQQFSQFQVLCANRQGKHSVADLNQRIEQKLAEQRHIHVTGLWYVGRPIMVTQNNAALQLYNGDIGLCLPHQGQQGKLMVYFQRADGSVKKYLPARVPPCETVYAMTIHKSQGSEFAQVLVVLPEAINPVLTKELLYTAITRAKTTVKIVADKALWMQAIAQKVARVTGLVAKFQDGCVNF</sequence>
<dbReference type="AlphaFoldDB" id="A0A1Z4BZI0"/>
<proteinExistence type="inferred from homology"/>
<dbReference type="Proteomes" id="UP000197019">
    <property type="component" value="Chromosome"/>
</dbReference>
<feature type="domain" description="ATP-dependent RecD2 DNA helicase SH3" evidence="5">
    <location>
        <begin position="398"/>
        <end position="457"/>
    </location>
</feature>
<gene>
    <name evidence="3 6" type="primary">recD</name>
    <name evidence="6" type="ORF">CEK71_11815</name>
</gene>
<dbReference type="PANTHER" id="PTHR43788">
    <property type="entry name" value="DNA2/NAM7 HELICASE FAMILY MEMBER"/>
    <property type="match status" value="1"/>
</dbReference>
<dbReference type="OrthoDB" id="9803432at2"/>
<dbReference type="PANTHER" id="PTHR43788:SF6">
    <property type="entry name" value="DNA HELICASE B"/>
    <property type="match status" value="1"/>
</dbReference>
<dbReference type="InterPro" id="IPR027785">
    <property type="entry name" value="UvrD-like_helicase_C"/>
</dbReference>
<keyword evidence="3" id="KW-0413">Isomerase</keyword>
<comment type="function">
    <text evidence="3">A helicase/nuclease that prepares dsDNA breaks (DSB) for recombinational DNA repair. Binds to DSBs and unwinds DNA via a highly rapid and processive ATP-dependent bidirectional helicase activity. Unwinds dsDNA until it encounters a Chi (crossover hotspot instigator) sequence from the 3' direction. Cuts ssDNA a few nucleotides 3' to the Chi site. The properties and activities of the enzyme are changed at Chi. The Chi-altered holoenzyme produces a long 3'-ssDNA overhang and facilitates RecA-binding to the ssDNA for homologous DNA recombination and repair. Holoenzyme degrades any linearized DNA that is unable to undergo homologous recombination. In the holoenzyme this subunit has ssDNA-dependent ATPase and 5'-3' helicase activity. When added to pre-assembled RecBC greatly stimulates nuclease activity and augments holoenzyme processivity. Negatively regulates the RecA-loading ability of RecBCD.</text>
</comment>
<keyword evidence="2 3" id="KW-0067">ATP-binding</keyword>
<comment type="catalytic activity">
    <reaction evidence="3">
        <text>ATP + H2O = ADP + phosphate + H(+)</text>
        <dbReference type="Rhea" id="RHEA:13065"/>
        <dbReference type="ChEBI" id="CHEBI:15377"/>
        <dbReference type="ChEBI" id="CHEBI:15378"/>
        <dbReference type="ChEBI" id="CHEBI:30616"/>
        <dbReference type="ChEBI" id="CHEBI:43474"/>
        <dbReference type="ChEBI" id="CHEBI:456216"/>
        <dbReference type="EC" id="5.6.2.3"/>
    </reaction>
</comment>
<evidence type="ECO:0000256" key="2">
    <source>
        <dbReference type="ARBA" id="ARBA00022840"/>
    </source>
</evidence>
<dbReference type="GO" id="GO:0003677">
    <property type="term" value="F:DNA binding"/>
    <property type="evidence" value="ECO:0007669"/>
    <property type="project" value="UniProtKB-UniRule"/>
</dbReference>
<evidence type="ECO:0000256" key="1">
    <source>
        <dbReference type="ARBA" id="ARBA00022741"/>
    </source>
</evidence>
<keyword evidence="3" id="KW-0234">DNA repair</keyword>
<dbReference type="NCBIfam" id="TIGR01447">
    <property type="entry name" value="recD"/>
    <property type="match status" value="1"/>
</dbReference>
<dbReference type="SUPFAM" id="SSF52540">
    <property type="entry name" value="P-loop containing nucleoside triphosphate hydrolases"/>
    <property type="match status" value="2"/>
</dbReference>
<comment type="miscellaneous">
    <text evidence="3">In the RecBCD complex, RecB has a slow 3'-5' helicase, an exonuclease activity and loads RecA onto ssDNA, RecD has a fast 5'-3' helicase activity, while RecC stimulates the ATPase and processivity of the RecB helicase and contributes to recognition of the Chi site.</text>
</comment>
<dbReference type="Pfam" id="PF18335">
    <property type="entry name" value="SH3_13"/>
    <property type="match status" value="1"/>
</dbReference>
<accession>A0A1Z4BZI0</accession>
<protein>
    <recommendedName>
        <fullName evidence="3">RecBCD enzyme subunit RecD</fullName>
        <ecNumber evidence="3">5.6.2.3</ecNumber>
    </recommendedName>
    <alternativeName>
        <fullName evidence="3">DNA 5'-3' helicase subunit RecD</fullName>
    </alternativeName>
    <alternativeName>
        <fullName evidence="3">Exonuclease V subunit RecD</fullName>
        <shortName evidence="3">ExoV subunit RecD</shortName>
    </alternativeName>
    <alternativeName>
        <fullName evidence="3">Helicase/nuclease RecBCD subunit RecD</fullName>
    </alternativeName>
</protein>
<dbReference type="InterPro" id="IPR050534">
    <property type="entry name" value="Coronavir_polyprotein_1ab"/>
</dbReference>
<evidence type="ECO:0000313" key="7">
    <source>
        <dbReference type="Proteomes" id="UP000197019"/>
    </source>
</evidence>
<dbReference type="InterPro" id="IPR006344">
    <property type="entry name" value="RecD"/>
</dbReference>
<dbReference type="CDD" id="cd17933">
    <property type="entry name" value="DEXSc_RecD-like"/>
    <property type="match status" value="1"/>
</dbReference>
<comment type="similarity">
    <text evidence="3">Belongs to the RecD family.</text>
</comment>
<dbReference type="GO" id="GO:0008854">
    <property type="term" value="F:exodeoxyribonuclease V activity"/>
    <property type="evidence" value="ECO:0007669"/>
    <property type="project" value="InterPro"/>
</dbReference>
<dbReference type="GO" id="GO:0000724">
    <property type="term" value="P:double-strand break repair via homologous recombination"/>
    <property type="evidence" value="ECO:0007669"/>
    <property type="project" value="UniProtKB-UniRule"/>
</dbReference>
<dbReference type="InterPro" id="IPR041451">
    <property type="entry name" value="RecD2_SH13"/>
</dbReference>
<dbReference type="EC" id="5.6.2.3" evidence="3"/>
<evidence type="ECO:0000259" key="4">
    <source>
        <dbReference type="Pfam" id="PF13538"/>
    </source>
</evidence>
<dbReference type="InterPro" id="IPR027417">
    <property type="entry name" value="P-loop_NTPase"/>
</dbReference>
<dbReference type="CDD" id="cd18809">
    <property type="entry name" value="SF1_C_RecD"/>
    <property type="match status" value="1"/>
</dbReference>
<keyword evidence="3" id="KW-0269">Exonuclease</keyword>
<dbReference type="EMBL" id="CP022129">
    <property type="protein sequence ID" value="ASF46704.1"/>
    <property type="molecule type" value="Genomic_DNA"/>
</dbReference>
<dbReference type="KEGG" id="mpsy:CEK71_11815"/>
<dbReference type="GO" id="GO:0005524">
    <property type="term" value="F:ATP binding"/>
    <property type="evidence" value="ECO:0007669"/>
    <property type="project" value="UniProtKB-UniRule"/>
</dbReference>
<keyword evidence="3" id="KW-0347">Helicase</keyword>
<keyword evidence="3" id="KW-0540">Nuclease</keyword>
<dbReference type="GO" id="GO:0016887">
    <property type="term" value="F:ATP hydrolysis activity"/>
    <property type="evidence" value="ECO:0007669"/>
    <property type="project" value="RHEA"/>
</dbReference>
<feature type="domain" description="UvrD-like helicase C-terminal" evidence="4">
    <location>
        <begin position="478"/>
        <end position="524"/>
    </location>
</feature>
<evidence type="ECO:0000313" key="6">
    <source>
        <dbReference type="EMBL" id="ASF46704.1"/>
    </source>
</evidence>
<dbReference type="Pfam" id="PF13245">
    <property type="entry name" value="AAA_19"/>
    <property type="match status" value="1"/>
</dbReference>
<dbReference type="GO" id="GO:0017116">
    <property type="term" value="F:single-stranded DNA helicase activity"/>
    <property type="evidence" value="ECO:0007669"/>
    <property type="project" value="TreeGrafter"/>
</dbReference>
<dbReference type="Gene3D" id="3.40.50.300">
    <property type="entry name" value="P-loop containing nucleotide triphosphate hydrolases"/>
    <property type="match status" value="2"/>
</dbReference>
<keyword evidence="3" id="KW-0378">Hydrolase</keyword>
<dbReference type="GO" id="GO:0009338">
    <property type="term" value="C:exodeoxyribonuclease V complex"/>
    <property type="evidence" value="ECO:0007669"/>
    <property type="project" value="InterPro"/>
</dbReference>
<organism evidence="6 7">
    <name type="scientific">Methylovulum psychrotolerans</name>
    <dbReference type="NCBI Taxonomy" id="1704499"/>
    <lineage>
        <taxon>Bacteria</taxon>
        <taxon>Pseudomonadati</taxon>
        <taxon>Pseudomonadota</taxon>
        <taxon>Gammaproteobacteria</taxon>
        <taxon>Methylococcales</taxon>
        <taxon>Methylococcaceae</taxon>
        <taxon>Methylovulum</taxon>
    </lineage>
</organism>
<dbReference type="Pfam" id="PF13538">
    <property type="entry name" value="UvrD_C_2"/>
    <property type="match status" value="1"/>
</dbReference>
<keyword evidence="3" id="KW-0227">DNA damage</keyword>
<comment type="subunit">
    <text evidence="3">Heterotrimer of RecB, RecC and RecD. All subunits contribute to DNA-binding.</text>
</comment>
<evidence type="ECO:0000256" key="3">
    <source>
        <dbReference type="HAMAP-Rule" id="MF_01487"/>
    </source>
</evidence>
<feature type="binding site" evidence="3">
    <location>
        <begin position="156"/>
        <end position="163"/>
    </location>
    <ligand>
        <name>ATP</name>
        <dbReference type="ChEBI" id="CHEBI:30616"/>
    </ligand>
</feature>
<dbReference type="GO" id="GO:0043139">
    <property type="term" value="F:5'-3' DNA helicase activity"/>
    <property type="evidence" value="ECO:0007669"/>
    <property type="project" value="UniProtKB-UniRule"/>
</dbReference>
<dbReference type="HAMAP" id="MF_01487">
    <property type="entry name" value="RecD"/>
    <property type="match status" value="1"/>
</dbReference>
<keyword evidence="7" id="KW-1185">Reference proteome</keyword>
<name>A0A1Z4BZI0_9GAMM</name>
<keyword evidence="3" id="KW-0238">DNA-binding</keyword>
<reference evidence="6 7" key="1">
    <citation type="submission" date="2017-06" db="EMBL/GenBank/DDBJ databases">
        <title>Genome Sequencing of the methanotroph Methylovulum psychrotolerants str. HV10-M2 isolated from a high-altitude environment.</title>
        <authorList>
            <person name="Mateos-Rivera A."/>
        </authorList>
    </citation>
    <scope>NUCLEOTIDE SEQUENCE [LARGE SCALE GENOMIC DNA]</scope>
    <source>
        <strain evidence="6 7">HV10_M2</strain>
    </source>
</reference>
<evidence type="ECO:0000259" key="5">
    <source>
        <dbReference type="Pfam" id="PF18335"/>
    </source>
</evidence>